<evidence type="ECO:0000313" key="2">
    <source>
        <dbReference type="EMBL" id="SIQ68322.1"/>
    </source>
</evidence>
<sequence>MSYEKIAPDWKAKGIEPPQSKRETGWEVEDRPPAAWLNWFMNLTAESLHELQTKAAEKTYVDEQIREAISDIGVTTEKVNTITPKLVIDTPGTYPIGITAFSLSITLADPWKIATGHVGTDTALVQTVKISSDYLIVQRITFDNGGTGIRAVYERSSQANNAWKGAWVKVVSRSEFETLQEIVVSHKADNAKQVPHLGTTTNLGNAYSVTTTETIAANQKFTVKVNAASTGVATLNVSSIGSAKGIKKPGGTDATLKVGVYTVFWDGTSFQLLGEGGEYGTAIASQVLSPHTIGTENGIVTGTMPDRGLFNLALGASVPAGYYSGGNAPSGKKFASGVVNSSADTKYFYRAGLGDLQSESYIMVSGLTFKPSLIFFIPSRESQYAYHGAYHESFIDPADNSKVSVSGSSAWRVSYSSYVNATGFTLPIRSGLNGAFNWYAFE</sequence>
<comment type="caution">
    <text evidence="2">The sequence shown here is derived from an EMBL/GenBank/DDBJ whole genome shotgun (WGS) entry which is preliminary data.</text>
</comment>
<evidence type="ECO:0000256" key="1">
    <source>
        <dbReference type="SAM" id="MobiDB-lite"/>
    </source>
</evidence>
<evidence type="ECO:0000313" key="3">
    <source>
        <dbReference type="Proteomes" id="UP000186666"/>
    </source>
</evidence>
<proteinExistence type="predicted"/>
<dbReference type="RefSeq" id="WP_068582825.1">
    <property type="nucleotide sequence ID" value="NZ_FTNK01000003.1"/>
</dbReference>
<accession>A0ABY1JSG0</accession>
<organism evidence="2 3">
    <name type="scientific">Paenibacillus macquariensis</name>
    <dbReference type="NCBI Taxonomy" id="948756"/>
    <lineage>
        <taxon>Bacteria</taxon>
        <taxon>Bacillati</taxon>
        <taxon>Bacillota</taxon>
        <taxon>Bacilli</taxon>
        <taxon>Bacillales</taxon>
        <taxon>Paenibacillaceae</taxon>
        <taxon>Paenibacillus</taxon>
    </lineage>
</organism>
<protein>
    <submittedName>
        <fullName evidence="2">Uncharacterized protein</fullName>
    </submittedName>
</protein>
<feature type="region of interest" description="Disordered" evidence="1">
    <location>
        <begin position="1"/>
        <end position="28"/>
    </location>
</feature>
<name>A0ABY1JSG0_9BACL</name>
<dbReference type="Proteomes" id="UP000186666">
    <property type="component" value="Unassembled WGS sequence"/>
</dbReference>
<keyword evidence="3" id="KW-1185">Reference proteome</keyword>
<gene>
    <name evidence="2" type="ORF">SAMN05421578_103350</name>
</gene>
<dbReference type="EMBL" id="FTNK01000003">
    <property type="protein sequence ID" value="SIQ68322.1"/>
    <property type="molecule type" value="Genomic_DNA"/>
</dbReference>
<reference evidence="2 3" key="1">
    <citation type="submission" date="2017-01" db="EMBL/GenBank/DDBJ databases">
        <authorList>
            <person name="Varghese N."/>
            <person name="Submissions S."/>
        </authorList>
    </citation>
    <scope>NUCLEOTIDE SEQUENCE [LARGE SCALE GENOMIC DNA]</scope>
    <source>
        <strain evidence="2 3">ATCC 23464</strain>
    </source>
</reference>